<name>A0A1D7V3G1_9LEPT</name>
<dbReference type="Gene3D" id="2.10.260.10">
    <property type="match status" value="1"/>
</dbReference>
<protein>
    <submittedName>
        <fullName evidence="1">AbrB family transcriptional regulator</fullName>
    </submittedName>
</protein>
<dbReference type="Proteomes" id="UP000094197">
    <property type="component" value="Chromosome 2"/>
</dbReference>
<dbReference type="EMBL" id="CP015218">
    <property type="protein sequence ID" value="AOP36385.1"/>
    <property type="molecule type" value="Genomic_DNA"/>
</dbReference>
<dbReference type="OrthoDB" id="331971at2"/>
<dbReference type="RefSeq" id="WP_036097069.1">
    <property type="nucleotide sequence ID" value="NZ_CP015218.1"/>
</dbReference>
<organism evidence="1 3">
    <name type="scientific">Leptospira tipperaryensis</name>
    <dbReference type="NCBI Taxonomy" id="2564040"/>
    <lineage>
        <taxon>Bacteria</taxon>
        <taxon>Pseudomonadati</taxon>
        <taxon>Spirochaetota</taxon>
        <taxon>Spirochaetia</taxon>
        <taxon>Leptospirales</taxon>
        <taxon>Leptospiraceae</taxon>
        <taxon>Leptospira</taxon>
    </lineage>
</organism>
<evidence type="ECO:0000313" key="2">
    <source>
        <dbReference type="EMBL" id="AOP36385.1"/>
    </source>
</evidence>
<dbReference type="EMBL" id="CP015218">
    <property type="protein sequence ID" value="AOP36371.1"/>
    <property type="molecule type" value="Genomic_DNA"/>
</dbReference>
<dbReference type="AlphaFoldDB" id="A0A1D7V3G1"/>
<reference evidence="1 3" key="1">
    <citation type="submission" date="2016-04" db="EMBL/GenBank/DDBJ databases">
        <title>Complete genome seqeunce of Leptospira alstonii serovar Room22.</title>
        <authorList>
            <person name="Nally J.E."/>
            <person name="Bayles D.O."/>
            <person name="Hurley D."/>
            <person name="Fanning S."/>
            <person name="McMahon B.J."/>
            <person name="Arent Z."/>
        </authorList>
    </citation>
    <scope>NUCLEOTIDE SEQUENCE [LARGE SCALE GENOMIC DNA]</scope>
    <source>
        <strain evidence="1 3">GWTS #1</strain>
    </source>
</reference>
<dbReference type="KEGG" id="laj:A0128_20350"/>
<evidence type="ECO:0000313" key="1">
    <source>
        <dbReference type="EMBL" id="AOP36371.1"/>
    </source>
</evidence>
<sequence>MVKKLIQHGNSSALIIEKPILELLHITSDTSLDISTDGKSLIITPIDRKLETSLGKINRKHGKTLKRLAE</sequence>
<dbReference type="SUPFAM" id="SSF89447">
    <property type="entry name" value="AbrB/MazE/MraZ-like"/>
    <property type="match status" value="1"/>
</dbReference>
<dbReference type="KEGG" id="laj:A0128_20425"/>
<gene>
    <name evidence="1" type="ORF">A0128_20350</name>
    <name evidence="2" type="ORF">A0128_20425</name>
</gene>
<keyword evidence="3" id="KW-1185">Reference proteome</keyword>
<dbReference type="InterPro" id="IPR037914">
    <property type="entry name" value="SpoVT-AbrB_sf"/>
</dbReference>
<accession>A0A1D7V3G1</accession>
<proteinExistence type="predicted"/>
<evidence type="ECO:0000313" key="3">
    <source>
        <dbReference type="Proteomes" id="UP000094197"/>
    </source>
</evidence>